<name>D5RGK3_9PROT</name>
<evidence type="ECO:0000313" key="2">
    <source>
        <dbReference type="Proteomes" id="UP000005324"/>
    </source>
</evidence>
<sequence length="54" mass="5778">SPKVHSSLCAAPPHRFLTAGVSVAADLDTVGLNGDRDLLQEMGRHRMPGVWPGR</sequence>
<protein>
    <submittedName>
        <fullName evidence="1">Uncharacterized protein</fullName>
    </submittedName>
</protein>
<comment type="caution">
    <text evidence="1">The sequence shown here is derived from an EMBL/GenBank/DDBJ whole genome shotgun (WGS) entry which is preliminary data.</text>
</comment>
<feature type="non-terminal residue" evidence="1">
    <location>
        <position position="1"/>
    </location>
</feature>
<keyword evidence="2" id="KW-1185">Reference proteome</keyword>
<dbReference type="EMBL" id="ADVL01000040">
    <property type="protein sequence ID" value="EFH13565.1"/>
    <property type="molecule type" value="Genomic_DNA"/>
</dbReference>
<reference evidence="1 2" key="1">
    <citation type="submission" date="2010-04" db="EMBL/GenBank/DDBJ databases">
        <authorList>
            <person name="Qin X."/>
            <person name="Bachman B."/>
            <person name="Battles P."/>
            <person name="Bell A."/>
            <person name="Bess C."/>
            <person name="Bickham C."/>
            <person name="Chaboub L."/>
            <person name="Chen D."/>
            <person name="Coyle M."/>
            <person name="Deiros D.R."/>
            <person name="Dinh H."/>
            <person name="Forbes L."/>
            <person name="Fowler G."/>
            <person name="Francisco L."/>
            <person name="Fu Q."/>
            <person name="Gubbala S."/>
            <person name="Hale W."/>
            <person name="Han Y."/>
            <person name="Hemphill L."/>
            <person name="Highlander S.K."/>
            <person name="Hirani K."/>
            <person name="Hogues M."/>
            <person name="Jackson L."/>
            <person name="Jakkamsetti A."/>
            <person name="Javaid M."/>
            <person name="Jiang H."/>
            <person name="Korchina V."/>
            <person name="Kovar C."/>
            <person name="Lara F."/>
            <person name="Lee S."/>
            <person name="Mata R."/>
            <person name="Mathew T."/>
            <person name="Moen C."/>
            <person name="Morales K."/>
            <person name="Munidasa M."/>
            <person name="Nazareth L."/>
            <person name="Ngo R."/>
            <person name="Nguyen L."/>
            <person name="Okwuonu G."/>
            <person name="Ongeri F."/>
            <person name="Patil S."/>
            <person name="Petrosino J."/>
            <person name="Pham C."/>
            <person name="Pham P."/>
            <person name="Pu L.-L."/>
            <person name="Puazo M."/>
            <person name="Raj R."/>
            <person name="Reid J."/>
            <person name="Rouhana J."/>
            <person name="Saada N."/>
            <person name="Shang Y."/>
            <person name="Simmons D."/>
            <person name="Thornton R."/>
            <person name="Warren J."/>
            <person name="Weissenberger G."/>
            <person name="Zhang J."/>
            <person name="Zhang L."/>
            <person name="Zhou C."/>
            <person name="Zhu D."/>
            <person name="Muzny D."/>
            <person name="Worley K."/>
            <person name="Gibbs R."/>
        </authorList>
    </citation>
    <scope>NUCLEOTIDE SEQUENCE [LARGE SCALE GENOMIC DNA]</scope>
    <source>
        <strain evidence="1 2">ATCC 49957</strain>
    </source>
</reference>
<dbReference type="Proteomes" id="UP000005324">
    <property type="component" value="Unassembled WGS sequence"/>
</dbReference>
<gene>
    <name evidence="1" type="ORF">HMPREF0731_0212</name>
</gene>
<evidence type="ECO:0000313" key="1">
    <source>
        <dbReference type="EMBL" id="EFH13565.1"/>
    </source>
</evidence>
<proteinExistence type="predicted"/>
<accession>D5RGK3</accession>
<dbReference type="OrthoDB" id="9796020at2"/>
<dbReference type="HOGENOM" id="CLU_3037310_0_0_5"/>
<dbReference type="AlphaFoldDB" id="D5RGK3"/>
<organism evidence="1 2">
    <name type="scientific">Pseudoroseomonas cervicalis ATCC 49957</name>
    <dbReference type="NCBI Taxonomy" id="525371"/>
    <lineage>
        <taxon>Bacteria</taxon>
        <taxon>Pseudomonadati</taxon>
        <taxon>Pseudomonadota</taxon>
        <taxon>Alphaproteobacteria</taxon>
        <taxon>Acetobacterales</taxon>
        <taxon>Roseomonadaceae</taxon>
        <taxon>Roseomonas</taxon>
    </lineage>
</organism>